<dbReference type="VEuPathDB" id="FungiDB:AJ78_08520"/>
<gene>
    <name evidence="2" type="ORF">AJ78_08520</name>
</gene>
<organism evidence="2 3">
    <name type="scientific">Emergomyces pasteurianus Ep9510</name>
    <dbReference type="NCBI Taxonomy" id="1447872"/>
    <lineage>
        <taxon>Eukaryota</taxon>
        <taxon>Fungi</taxon>
        <taxon>Dikarya</taxon>
        <taxon>Ascomycota</taxon>
        <taxon>Pezizomycotina</taxon>
        <taxon>Eurotiomycetes</taxon>
        <taxon>Eurotiomycetidae</taxon>
        <taxon>Onygenales</taxon>
        <taxon>Ajellomycetaceae</taxon>
        <taxon>Emergomyces</taxon>
    </lineage>
</organism>
<dbReference type="EMBL" id="LGRN01000779">
    <property type="protein sequence ID" value="OJD10482.1"/>
    <property type="molecule type" value="Genomic_DNA"/>
</dbReference>
<sequence>MQEKIDQEISLRMIKNVYNCPFPYSSQHLDSRLMVESFHNTDPGPACVQGDSKTDAAVPSQEEALKEVDCLSERPRQDR</sequence>
<evidence type="ECO:0000313" key="3">
    <source>
        <dbReference type="Proteomes" id="UP000182235"/>
    </source>
</evidence>
<protein>
    <submittedName>
        <fullName evidence="2">Uncharacterized protein</fullName>
    </submittedName>
</protein>
<keyword evidence="3" id="KW-1185">Reference proteome</keyword>
<dbReference type="Proteomes" id="UP000182235">
    <property type="component" value="Unassembled WGS sequence"/>
</dbReference>
<feature type="compositionally biased region" description="Basic and acidic residues" evidence="1">
    <location>
        <begin position="63"/>
        <end position="79"/>
    </location>
</feature>
<feature type="region of interest" description="Disordered" evidence="1">
    <location>
        <begin position="50"/>
        <end position="79"/>
    </location>
</feature>
<name>A0A1J9P3M3_9EURO</name>
<evidence type="ECO:0000313" key="2">
    <source>
        <dbReference type="EMBL" id="OJD10482.1"/>
    </source>
</evidence>
<comment type="caution">
    <text evidence="2">The sequence shown here is derived from an EMBL/GenBank/DDBJ whole genome shotgun (WGS) entry which is preliminary data.</text>
</comment>
<proteinExistence type="predicted"/>
<reference evidence="2 3" key="1">
    <citation type="submission" date="2015-07" db="EMBL/GenBank/DDBJ databases">
        <title>Emmonsia species relationships and genome sequence.</title>
        <authorList>
            <consortium name="The Broad Institute Genomics Platform"/>
            <person name="Cuomo C.A."/>
            <person name="Munoz J.F."/>
            <person name="Imamovic A."/>
            <person name="Priest M.E."/>
            <person name="Young S."/>
            <person name="Clay O.K."/>
            <person name="McEwen J.G."/>
        </authorList>
    </citation>
    <scope>NUCLEOTIDE SEQUENCE [LARGE SCALE GENOMIC DNA]</scope>
    <source>
        <strain evidence="2 3">UAMH 9510</strain>
    </source>
</reference>
<evidence type="ECO:0000256" key="1">
    <source>
        <dbReference type="SAM" id="MobiDB-lite"/>
    </source>
</evidence>
<dbReference type="AlphaFoldDB" id="A0A1J9P3M3"/>
<accession>A0A1J9P3M3</accession>